<feature type="region of interest" description="Disordered" evidence="1">
    <location>
        <begin position="51"/>
        <end position="79"/>
    </location>
</feature>
<evidence type="ECO:0000313" key="3">
    <source>
        <dbReference type="Proteomes" id="UP000642748"/>
    </source>
</evidence>
<evidence type="ECO:0008006" key="4">
    <source>
        <dbReference type="Google" id="ProtNLM"/>
    </source>
</evidence>
<name>A0A8J3VQW7_9ACTN</name>
<comment type="caution">
    <text evidence="2">The sequence shown here is derived from an EMBL/GenBank/DDBJ whole genome shotgun (WGS) entry which is preliminary data.</text>
</comment>
<organism evidence="2 3">
    <name type="scientific">Rugosimonospora africana</name>
    <dbReference type="NCBI Taxonomy" id="556532"/>
    <lineage>
        <taxon>Bacteria</taxon>
        <taxon>Bacillati</taxon>
        <taxon>Actinomycetota</taxon>
        <taxon>Actinomycetes</taxon>
        <taxon>Micromonosporales</taxon>
        <taxon>Micromonosporaceae</taxon>
        <taxon>Rugosimonospora</taxon>
    </lineage>
</organism>
<dbReference type="SUPFAM" id="SSF63829">
    <property type="entry name" value="Calcium-dependent phosphotriesterase"/>
    <property type="match status" value="1"/>
</dbReference>
<keyword evidence="3" id="KW-1185">Reference proteome</keyword>
<gene>
    <name evidence="2" type="ORF">Raf01_29450</name>
</gene>
<evidence type="ECO:0000313" key="2">
    <source>
        <dbReference type="EMBL" id="GIH14773.1"/>
    </source>
</evidence>
<dbReference type="Proteomes" id="UP000642748">
    <property type="component" value="Unassembled WGS sequence"/>
</dbReference>
<feature type="compositionally biased region" description="Polar residues" evidence="1">
    <location>
        <begin position="55"/>
        <end position="72"/>
    </location>
</feature>
<dbReference type="RefSeq" id="WP_203918400.1">
    <property type="nucleotide sequence ID" value="NZ_BONZ01000027.1"/>
</dbReference>
<dbReference type="AlphaFoldDB" id="A0A8J3VQW7"/>
<dbReference type="EMBL" id="BONZ01000027">
    <property type="protein sequence ID" value="GIH14773.1"/>
    <property type="molecule type" value="Genomic_DNA"/>
</dbReference>
<protein>
    <recommendedName>
        <fullName evidence="4">WD40-like Beta Propeller Repeat</fullName>
    </recommendedName>
</protein>
<evidence type="ECO:0000256" key="1">
    <source>
        <dbReference type="SAM" id="MobiDB-lite"/>
    </source>
</evidence>
<dbReference type="Gene3D" id="2.120.10.30">
    <property type="entry name" value="TolB, C-terminal domain"/>
    <property type="match status" value="1"/>
</dbReference>
<dbReference type="InterPro" id="IPR011042">
    <property type="entry name" value="6-blade_b-propeller_TolB-like"/>
</dbReference>
<reference evidence="2" key="1">
    <citation type="submission" date="2021-01" db="EMBL/GenBank/DDBJ databases">
        <title>Whole genome shotgun sequence of Rugosimonospora africana NBRC 104875.</title>
        <authorList>
            <person name="Komaki H."/>
            <person name="Tamura T."/>
        </authorList>
    </citation>
    <scope>NUCLEOTIDE SEQUENCE</scope>
    <source>
        <strain evidence="2">NBRC 104875</strain>
    </source>
</reference>
<accession>A0A8J3VQW7</accession>
<sequence length="399" mass="40678">MGVDDLDGEPVDIIEFGGSGARPKPPWRRWLPVAAVVVVAAVAVVAAVTRGTGGSPSATSRPSSTVPESTLPAQAGPAASVDAVATPSPLVSQAGRPLLGVTAGWELLGQGSGGVVRVEFARGRITSTAVPPILSGGPVSFVAGPDWAMVRPLDLVPGYLVPDGQPARPLYGPLARTGPAVPGPDRNTVWVPLAGDDQTLILVKSDGEPAGPRLTVPPGVVSTVAPDGTGYLVFAGTGGVYAARPDGPHRITTGALIAAGPTRWLTWECDDRYRCAAVVIDRATGARRTVDIPLAQQTTVRGVISPDGSRAALIESGPNGSVTVGLYDLASGSTSYGVQVSPALSDPDSMVWSPDSRWLFIAGDDGALYPVDPATGEVHNLGVVLPHLTRLAVRPAPAG</sequence>
<proteinExistence type="predicted"/>